<dbReference type="RefSeq" id="WP_003787248.1">
    <property type="nucleotide sequence ID" value="NZ_CP091518.1"/>
</dbReference>
<comment type="similarity">
    <text evidence="2 11">Belongs to the 'phage' integrase family. XerD subfamily.</text>
</comment>
<accession>A0AAX2J0A7</accession>
<dbReference type="SUPFAM" id="SSF56349">
    <property type="entry name" value="DNA breaking-rejoining enzymes"/>
    <property type="match status" value="1"/>
</dbReference>
<dbReference type="PANTHER" id="PTHR30349:SF90">
    <property type="entry name" value="TYROSINE RECOMBINASE XERD"/>
    <property type="match status" value="1"/>
</dbReference>
<dbReference type="InterPro" id="IPR013762">
    <property type="entry name" value="Integrase-like_cat_sf"/>
</dbReference>
<dbReference type="GO" id="GO:0006313">
    <property type="term" value="P:DNA transposition"/>
    <property type="evidence" value="ECO:0007669"/>
    <property type="project" value="UniProtKB-UniRule"/>
</dbReference>
<keyword evidence="8 11" id="KW-0238">DNA-binding</keyword>
<evidence type="ECO:0000256" key="11">
    <source>
        <dbReference type="HAMAP-Rule" id="MF_01807"/>
    </source>
</evidence>
<dbReference type="GeneID" id="93261428"/>
<evidence type="ECO:0000313" key="14">
    <source>
        <dbReference type="EMBL" id="SQH23949.1"/>
    </source>
</evidence>
<dbReference type="InterPro" id="IPR050090">
    <property type="entry name" value="Tyrosine_recombinase_XerCD"/>
</dbReference>
<feature type="active site" evidence="11">
    <location>
        <position position="146"/>
    </location>
</feature>
<evidence type="ECO:0000256" key="3">
    <source>
        <dbReference type="ARBA" id="ARBA00015810"/>
    </source>
</evidence>
<dbReference type="PROSITE" id="PS51900">
    <property type="entry name" value="CB"/>
    <property type="match status" value="1"/>
</dbReference>
<comment type="function">
    <text evidence="11">Site-specific tyrosine recombinase, which acts by catalyzing the cutting and rejoining of the recombining DNA molecules. The XerC-XerD complex is essential to convert dimers of the bacterial chromosome into monomers to permit their segregation at cell division. It also contributes to the segregational stability of plasmids.</text>
</comment>
<feature type="active site" evidence="11">
    <location>
        <position position="170"/>
    </location>
</feature>
<protein>
    <recommendedName>
        <fullName evidence="3 11">Tyrosine recombinase XerD</fullName>
    </recommendedName>
</protein>
<dbReference type="NCBIfam" id="TIGR02225">
    <property type="entry name" value="recomb_XerD"/>
    <property type="match status" value="1"/>
</dbReference>
<evidence type="ECO:0000259" key="13">
    <source>
        <dbReference type="PROSITE" id="PS51900"/>
    </source>
</evidence>
<dbReference type="Pfam" id="PF02899">
    <property type="entry name" value="Phage_int_SAM_1"/>
    <property type="match status" value="1"/>
</dbReference>
<evidence type="ECO:0000313" key="15">
    <source>
        <dbReference type="Proteomes" id="UP000248598"/>
    </source>
</evidence>
<keyword evidence="5 11" id="KW-0132">Cell division</keyword>
<comment type="subcellular location">
    <subcellularLocation>
        <location evidence="1 11">Cytoplasm</location>
    </subcellularLocation>
</comment>
<keyword evidence="4 11" id="KW-0963">Cytoplasm</keyword>
<keyword evidence="10 11" id="KW-0131">Cell cycle</keyword>
<dbReference type="NCBIfam" id="NF001399">
    <property type="entry name" value="PRK00283.1"/>
    <property type="match status" value="1"/>
</dbReference>
<evidence type="ECO:0000256" key="6">
    <source>
        <dbReference type="ARBA" id="ARBA00022829"/>
    </source>
</evidence>
<dbReference type="InterPro" id="IPR004107">
    <property type="entry name" value="Integrase_SAM-like_N"/>
</dbReference>
<evidence type="ECO:0000256" key="10">
    <source>
        <dbReference type="ARBA" id="ARBA00023306"/>
    </source>
</evidence>
<dbReference type="Pfam" id="PF00589">
    <property type="entry name" value="Phage_integrase"/>
    <property type="match status" value="1"/>
</dbReference>
<dbReference type="PANTHER" id="PTHR30349">
    <property type="entry name" value="PHAGE INTEGRASE-RELATED"/>
    <property type="match status" value="1"/>
</dbReference>
<dbReference type="Gene3D" id="1.10.150.130">
    <property type="match status" value="1"/>
</dbReference>
<dbReference type="HAMAP" id="MF_01808">
    <property type="entry name" value="Recomb_XerC_XerD"/>
    <property type="match status" value="1"/>
</dbReference>
<name>A0AAX2J0A7_KINKI</name>
<dbReference type="InterPro" id="IPR010998">
    <property type="entry name" value="Integrase_recombinase_N"/>
</dbReference>
<comment type="subunit">
    <text evidence="11">Forms a cyclic heterotetrameric complex composed of two molecules of XerC and two molecules of XerD.</text>
</comment>
<dbReference type="AlphaFoldDB" id="A0AAX2J0A7"/>
<evidence type="ECO:0000256" key="8">
    <source>
        <dbReference type="ARBA" id="ARBA00023125"/>
    </source>
</evidence>
<dbReference type="InterPro" id="IPR023009">
    <property type="entry name" value="Tyrosine_recombinase_XerC/XerD"/>
</dbReference>
<dbReference type="GO" id="GO:0005737">
    <property type="term" value="C:cytoplasm"/>
    <property type="evidence" value="ECO:0007669"/>
    <property type="project" value="UniProtKB-SubCell"/>
</dbReference>
<gene>
    <name evidence="11 14" type="primary">xerD</name>
    <name evidence="14" type="ORF">NCTC10529_00093</name>
</gene>
<proteinExistence type="inferred from homology"/>
<reference evidence="14 15" key="1">
    <citation type="submission" date="2018-06" db="EMBL/GenBank/DDBJ databases">
        <authorList>
            <consortium name="Pathogen Informatics"/>
            <person name="Doyle S."/>
        </authorList>
    </citation>
    <scope>NUCLEOTIDE SEQUENCE [LARGE SCALE GENOMIC DNA]</scope>
    <source>
        <strain evidence="14 15">NCTC10529</strain>
    </source>
</reference>
<organism evidence="14 15">
    <name type="scientific">Kingella kingae</name>
    <dbReference type="NCBI Taxonomy" id="504"/>
    <lineage>
        <taxon>Bacteria</taxon>
        <taxon>Pseudomonadati</taxon>
        <taxon>Pseudomonadota</taxon>
        <taxon>Betaproteobacteria</taxon>
        <taxon>Neisseriales</taxon>
        <taxon>Neisseriaceae</taxon>
        <taxon>Kingella</taxon>
    </lineage>
</organism>
<dbReference type="GO" id="GO:0003677">
    <property type="term" value="F:DNA binding"/>
    <property type="evidence" value="ECO:0007669"/>
    <property type="project" value="UniProtKB-UniRule"/>
</dbReference>
<dbReference type="InterPro" id="IPR011010">
    <property type="entry name" value="DNA_brk_join_enz"/>
</dbReference>
<evidence type="ECO:0000256" key="9">
    <source>
        <dbReference type="ARBA" id="ARBA00023172"/>
    </source>
</evidence>
<keyword evidence="7 11" id="KW-0229">DNA integration</keyword>
<dbReference type="CDD" id="cd00798">
    <property type="entry name" value="INT_XerDC_C"/>
    <property type="match status" value="1"/>
</dbReference>
<evidence type="ECO:0000256" key="4">
    <source>
        <dbReference type="ARBA" id="ARBA00022490"/>
    </source>
</evidence>
<dbReference type="InterPro" id="IPR011932">
    <property type="entry name" value="Recomb_XerD"/>
</dbReference>
<sequence>MNPTNTEIIESLLDHLWLQERLADNTLQAYRRDLNKLATRLQQENTDFLHASSLQLASAIYLADESPRTQSRCLSAAKRLYAWLIEQGKRADNPCRDLKTAKLPRTLPQLITEAQIDALLAAPNVDTPHGLRDKALLELMYATGLRVSEAIGLRLHELKLLQGMVSIIGKGDKQRIVPLGEEAIFWLERYLHEARDTLLKGANCDVVFVSQKCNGITRQLAWMAVNKYAQQVGIVGLSPHGLRHAFATHLVNHGADLRVVQLLLGHANLTTTEIYTHVANVRLKQVVDTHHPRS</sequence>
<evidence type="ECO:0000259" key="12">
    <source>
        <dbReference type="PROSITE" id="PS51898"/>
    </source>
</evidence>
<dbReference type="InterPro" id="IPR044068">
    <property type="entry name" value="CB"/>
</dbReference>
<dbReference type="GO" id="GO:0009037">
    <property type="term" value="F:tyrosine-based site-specific recombinase activity"/>
    <property type="evidence" value="ECO:0007669"/>
    <property type="project" value="UniProtKB-UniRule"/>
</dbReference>
<evidence type="ECO:0000256" key="1">
    <source>
        <dbReference type="ARBA" id="ARBA00004496"/>
    </source>
</evidence>
<dbReference type="GO" id="GO:0051301">
    <property type="term" value="P:cell division"/>
    <property type="evidence" value="ECO:0007669"/>
    <property type="project" value="UniProtKB-KW"/>
</dbReference>
<evidence type="ECO:0000256" key="5">
    <source>
        <dbReference type="ARBA" id="ARBA00022618"/>
    </source>
</evidence>
<feature type="active site" evidence="11">
    <location>
        <position position="240"/>
    </location>
</feature>
<evidence type="ECO:0000256" key="7">
    <source>
        <dbReference type="ARBA" id="ARBA00022908"/>
    </source>
</evidence>
<dbReference type="GO" id="GO:0007059">
    <property type="term" value="P:chromosome segregation"/>
    <property type="evidence" value="ECO:0007669"/>
    <property type="project" value="UniProtKB-UniRule"/>
</dbReference>
<feature type="domain" description="Tyr recombinase" evidence="12">
    <location>
        <begin position="106"/>
        <end position="288"/>
    </location>
</feature>
<feature type="active site" description="O-(3'-phospho-DNA)-tyrosine intermediate" evidence="11">
    <location>
        <position position="275"/>
    </location>
</feature>
<dbReference type="Proteomes" id="UP000248598">
    <property type="component" value="Chromosome 1"/>
</dbReference>
<dbReference type="Gene3D" id="1.10.443.10">
    <property type="entry name" value="Intergrase catalytic core"/>
    <property type="match status" value="1"/>
</dbReference>
<dbReference type="InterPro" id="IPR002104">
    <property type="entry name" value="Integrase_catalytic"/>
</dbReference>
<dbReference type="HAMAP" id="MF_01807">
    <property type="entry name" value="Recomb_XerD"/>
    <property type="match status" value="1"/>
</dbReference>
<feature type="active site" evidence="11">
    <location>
        <position position="243"/>
    </location>
</feature>
<evidence type="ECO:0000256" key="2">
    <source>
        <dbReference type="ARBA" id="ARBA00010450"/>
    </source>
</evidence>
<keyword evidence="9 11" id="KW-0233">DNA recombination</keyword>
<feature type="domain" description="Core-binding (CB)" evidence="13">
    <location>
        <begin position="3"/>
        <end position="85"/>
    </location>
</feature>
<feature type="active site" evidence="11">
    <location>
        <position position="266"/>
    </location>
</feature>
<dbReference type="EMBL" id="LS483426">
    <property type="protein sequence ID" value="SQH23949.1"/>
    <property type="molecule type" value="Genomic_DNA"/>
</dbReference>
<keyword evidence="6 11" id="KW-0159">Chromosome partition</keyword>
<dbReference type="SUPFAM" id="SSF47823">
    <property type="entry name" value="lambda integrase-like, N-terminal domain"/>
    <property type="match status" value="1"/>
</dbReference>
<dbReference type="PROSITE" id="PS51898">
    <property type="entry name" value="TYR_RECOMBINASE"/>
    <property type="match status" value="1"/>
</dbReference>